<dbReference type="Proteomes" id="UP000217141">
    <property type="component" value="Plasmid p1"/>
</dbReference>
<dbReference type="EMBL" id="CP022747">
    <property type="protein sequence ID" value="ASY46652.1"/>
    <property type="molecule type" value="Genomic_DNA"/>
</dbReference>
<evidence type="ECO:0000313" key="1">
    <source>
        <dbReference type="EMBL" id="ASY46652.1"/>
    </source>
</evidence>
<keyword evidence="1" id="KW-0614">Plasmid</keyword>
<dbReference type="AlphaFoldDB" id="A0A249MZG3"/>
<gene>
    <name evidence="1" type="ORF">CJD35_18910</name>
</gene>
<dbReference type="RefSeq" id="WP_095687500.1">
    <property type="nucleotide sequence ID" value="NZ_JBHRXO010000087.1"/>
</dbReference>
<dbReference type="KEGG" id="shyd:CJD35_18910"/>
<proteinExistence type="predicted"/>
<protein>
    <submittedName>
        <fullName evidence="1">Uncharacterized protein</fullName>
    </submittedName>
</protein>
<geneLocation type="plasmid" evidence="1 2">
    <name>p1</name>
</geneLocation>
<organism evidence="1 2">
    <name type="scientific">Sphingobium xenophagum</name>
    <dbReference type="NCBI Taxonomy" id="121428"/>
    <lineage>
        <taxon>Bacteria</taxon>
        <taxon>Pseudomonadati</taxon>
        <taxon>Pseudomonadota</taxon>
        <taxon>Alphaproteobacteria</taxon>
        <taxon>Sphingomonadales</taxon>
        <taxon>Sphingomonadaceae</taxon>
        <taxon>Sphingobium</taxon>
    </lineage>
</organism>
<name>A0A249MZG3_SPHXE</name>
<sequence length="190" mass="21371">MGLADRDYMRARRRRGQLPPEPRLVVHPMQKWIVLLSTVTFLYPAYREAKRSGWLPDAGPSLPFPATGSVTVARGIERKDATSKLRVSTADANAVVQLFERASDRHVISVYVRRDDHAEVPVPPGTYRMRIIEGDKWHGRGRFFGPSTTYETVVKPMTFTATTSNGIDLHRRPGGKLHTRVNLTDPPALD</sequence>
<reference evidence="1 2" key="1">
    <citation type="submission" date="2017-08" db="EMBL/GenBank/DDBJ databases">
        <title>Whole Genome Sequence of Sphingobium hydrophobicum C1: Insights into Adaption to the Electronic-waste Contaminated Sediment.</title>
        <authorList>
            <person name="Song D."/>
            <person name="Chen X."/>
            <person name="Xu M."/>
        </authorList>
    </citation>
    <scope>NUCLEOTIDE SEQUENCE [LARGE SCALE GENOMIC DNA]</scope>
    <source>
        <strain evidence="1 2">C1</strain>
        <plasmid evidence="1 2">p1</plasmid>
    </source>
</reference>
<evidence type="ECO:0000313" key="2">
    <source>
        <dbReference type="Proteomes" id="UP000217141"/>
    </source>
</evidence>
<accession>A0A249MZG3</accession>